<reference evidence="1" key="1">
    <citation type="submission" date="2020-05" db="EMBL/GenBank/DDBJ databases">
        <title>Large-scale comparative analyses of tick genomes elucidate their genetic diversity and vector capacities.</title>
        <authorList>
            <person name="Jia N."/>
            <person name="Wang J."/>
            <person name="Shi W."/>
            <person name="Du L."/>
            <person name="Sun Y."/>
            <person name="Zhan W."/>
            <person name="Jiang J."/>
            <person name="Wang Q."/>
            <person name="Zhang B."/>
            <person name="Ji P."/>
            <person name="Sakyi L.B."/>
            <person name="Cui X."/>
            <person name="Yuan T."/>
            <person name="Jiang B."/>
            <person name="Yang W."/>
            <person name="Lam T.T.-Y."/>
            <person name="Chang Q."/>
            <person name="Ding S."/>
            <person name="Wang X."/>
            <person name="Zhu J."/>
            <person name="Ruan X."/>
            <person name="Zhao L."/>
            <person name="Wei J."/>
            <person name="Que T."/>
            <person name="Du C."/>
            <person name="Cheng J."/>
            <person name="Dai P."/>
            <person name="Han X."/>
            <person name="Huang E."/>
            <person name="Gao Y."/>
            <person name="Liu J."/>
            <person name="Shao H."/>
            <person name="Ye R."/>
            <person name="Li L."/>
            <person name="Wei W."/>
            <person name="Wang X."/>
            <person name="Wang C."/>
            <person name="Yang T."/>
            <person name="Huo Q."/>
            <person name="Li W."/>
            <person name="Guo W."/>
            <person name="Chen H."/>
            <person name="Zhou L."/>
            <person name="Ni X."/>
            <person name="Tian J."/>
            <person name="Zhou Y."/>
            <person name="Sheng Y."/>
            <person name="Liu T."/>
            <person name="Pan Y."/>
            <person name="Xia L."/>
            <person name="Li J."/>
            <person name="Zhao F."/>
            <person name="Cao W."/>
        </authorList>
    </citation>
    <scope>NUCLEOTIDE SEQUENCE</scope>
    <source>
        <strain evidence="1">Hyas-2018</strain>
    </source>
</reference>
<evidence type="ECO:0000313" key="2">
    <source>
        <dbReference type="Proteomes" id="UP000821845"/>
    </source>
</evidence>
<keyword evidence="2" id="KW-1185">Reference proteome</keyword>
<sequence>MYRLEWSAGLVLALLSVTSIFEARVSALQRRCRREYQNLPGGIVHTACKGPNPKCKLDGYLTGLNQNHKMEALRAHNAFRTDIANFDVHPYDRAKNMYELEWNDELAEVAQAFAEQCDYSDHDHPEARITSKFKSVGQNYGWAIDTVKQTTIEVKSWIEEWTKESFSYRVEDISSFNTKRATGVVTHFTQVIWAETHYVGCGFSTFQHGQGYARIFVCNYAPAGNVYGKPVYLVGRPCTGCPPRSKCSAKYRVLCDRCRPEYRNLPSGATHTSCKTPNPRCTLYDTLTGLSDQEKHIALQTHNDYRSKIAKGRQKLYGPVLNMYELEWSDELAEVAQAFADQCDYNSHELPEARTTIQFKSVGQNIGWAVDPVQNTATDVKKWIDDWFNELRHYNSHAIYEYDANAGTGVAIHFTQTFPKKRTTGPVTPGGNRGGGGGGGSRVGRRTDYDVDTRDDADDEDANAHLIRWAIVALLASFLLGLCVGGSLAALRTDNQEDGGVVAVNPDMGATDMSYMSTFG</sequence>
<comment type="caution">
    <text evidence="1">The sequence shown here is derived from an EMBL/GenBank/DDBJ whole genome shotgun (WGS) entry which is preliminary data.</text>
</comment>
<gene>
    <name evidence="1" type="ORF">HPB50_015227</name>
</gene>
<dbReference type="EMBL" id="CM023483">
    <property type="protein sequence ID" value="KAH6936297.1"/>
    <property type="molecule type" value="Genomic_DNA"/>
</dbReference>
<accession>A0ACB7SQG7</accession>
<proteinExistence type="predicted"/>
<evidence type="ECO:0000313" key="1">
    <source>
        <dbReference type="EMBL" id="KAH6936297.1"/>
    </source>
</evidence>
<dbReference type="Proteomes" id="UP000821845">
    <property type="component" value="Chromosome 3"/>
</dbReference>
<organism evidence="1 2">
    <name type="scientific">Hyalomma asiaticum</name>
    <name type="common">Tick</name>
    <dbReference type="NCBI Taxonomy" id="266040"/>
    <lineage>
        <taxon>Eukaryota</taxon>
        <taxon>Metazoa</taxon>
        <taxon>Ecdysozoa</taxon>
        <taxon>Arthropoda</taxon>
        <taxon>Chelicerata</taxon>
        <taxon>Arachnida</taxon>
        <taxon>Acari</taxon>
        <taxon>Parasitiformes</taxon>
        <taxon>Ixodida</taxon>
        <taxon>Ixodoidea</taxon>
        <taxon>Ixodidae</taxon>
        <taxon>Hyalomminae</taxon>
        <taxon>Hyalomma</taxon>
    </lineage>
</organism>
<protein>
    <submittedName>
        <fullName evidence="1">Uncharacterized protein</fullName>
    </submittedName>
</protein>
<name>A0ACB7SQG7_HYAAI</name>